<evidence type="ECO:0000313" key="1">
    <source>
        <dbReference type="EMBL" id="KAI3737568.1"/>
    </source>
</evidence>
<evidence type="ECO:0000313" key="2">
    <source>
        <dbReference type="Proteomes" id="UP001055811"/>
    </source>
</evidence>
<name>A0ACB9CTR1_CICIN</name>
<reference evidence="2" key="1">
    <citation type="journal article" date="2022" name="Mol. Ecol. Resour.">
        <title>The genomes of chicory, endive, great burdock and yacon provide insights into Asteraceae palaeo-polyploidization history and plant inulin production.</title>
        <authorList>
            <person name="Fan W."/>
            <person name="Wang S."/>
            <person name="Wang H."/>
            <person name="Wang A."/>
            <person name="Jiang F."/>
            <person name="Liu H."/>
            <person name="Zhao H."/>
            <person name="Xu D."/>
            <person name="Zhang Y."/>
        </authorList>
    </citation>
    <scope>NUCLEOTIDE SEQUENCE [LARGE SCALE GENOMIC DNA]</scope>
    <source>
        <strain evidence="2">cv. Punajuju</strain>
    </source>
</reference>
<dbReference type="Proteomes" id="UP001055811">
    <property type="component" value="Linkage Group LG05"/>
</dbReference>
<organism evidence="1 2">
    <name type="scientific">Cichorium intybus</name>
    <name type="common">Chicory</name>
    <dbReference type="NCBI Taxonomy" id="13427"/>
    <lineage>
        <taxon>Eukaryota</taxon>
        <taxon>Viridiplantae</taxon>
        <taxon>Streptophyta</taxon>
        <taxon>Embryophyta</taxon>
        <taxon>Tracheophyta</taxon>
        <taxon>Spermatophyta</taxon>
        <taxon>Magnoliopsida</taxon>
        <taxon>eudicotyledons</taxon>
        <taxon>Gunneridae</taxon>
        <taxon>Pentapetalae</taxon>
        <taxon>asterids</taxon>
        <taxon>campanulids</taxon>
        <taxon>Asterales</taxon>
        <taxon>Asteraceae</taxon>
        <taxon>Cichorioideae</taxon>
        <taxon>Cichorieae</taxon>
        <taxon>Cichoriinae</taxon>
        <taxon>Cichorium</taxon>
    </lineage>
</organism>
<dbReference type="EMBL" id="CM042013">
    <property type="protein sequence ID" value="KAI3737568.1"/>
    <property type="molecule type" value="Genomic_DNA"/>
</dbReference>
<proteinExistence type="predicted"/>
<reference evidence="1 2" key="2">
    <citation type="journal article" date="2022" name="Mol. Ecol. Resour.">
        <title>The genomes of chicory, endive, great burdock and yacon provide insights into Asteraceae paleo-polyploidization history and plant inulin production.</title>
        <authorList>
            <person name="Fan W."/>
            <person name="Wang S."/>
            <person name="Wang H."/>
            <person name="Wang A."/>
            <person name="Jiang F."/>
            <person name="Liu H."/>
            <person name="Zhao H."/>
            <person name="Xu D."/>
            <person name="Zhang Y."/>
        </authorList>
    </citation>
    <scope>NUCLEOTIDE SEQUENCE [LARGE SCALE GENOMIC DNA]</scope>
    <source>
        <strain evidence="2">cv. Punajuju</strain>
        <tissue evidence="1">Leaves</tissue>
    </source>
</reference>
<protein>
    <submittedName>
        <fullName evidence="1">Uncharacterized protein</fullName>
    </submittedName>
</protein>
<accession>A0ACB9CTR1</accession>
<sequence length="187" mass="20982">MNGDTLNHRSSLHTNTINLKRHTLVKSSLDDARSNASMRLRRSWIDELRWQVGEASFMKWTVEDVLAVLKYHPVPCLLAVSLLFFMGVEYTLLMIPPSSPPFDIGFVATVHLHRILAGCPALNTVLAGLNTVFVGMQTVYIIWTWVVEGRPRATIAALLMFTFRGILGYSTQLPLPQPSGVNFELIM</sequence>
<comment type="caution">
    <text evidence="1">The sequence shown here is derived from an EMBL/GenBank/DDBJ whole genome shotgun (WGS) entry which is preliminary data.</text>
</comment>
<gene>
    <name evidence="1" type="ORF">L2E82_27575</name>
</gene>
<keyword evidence="2" id="KW-1185">Reference proteome</keyword>